<dbReference type="OrthoDB" id="9782449at2"/>
<dbReference type="InterPro" id="IPR036412">
    <property type="entry name" value="HAD-like_sf"/>
</dbReference>
<proteinExistence type="predicted"/>
<dbReference type="InterPro" id="IPR006439">
    <property type="entry name" value="HAD-SF_hydro_IA"/>
</dbReference>
<dbReference type="RefSeq" id="WP_138623994.1">
    <property type="nucleotide sequence ID" value="NZ_SZVP01000014.1"/>
</dbReference>
<dbReference type="InterPro" id="IPR041492">
    <property type="entry name" value="HAD_2"/>
</dbReference>
<dbReference type="SFLD" id="SFLDG01129">
    <property type="entry name" value="C1.5:_HAD__Beta-PGM__Phosphata"/>
    <property type="match status" value="1"/>
</dbReference>
<dbReference type="InterPro" id="IPR050155">
    <property type="entry name" value="HAD-like_hydrolase_sf"/>
</dbReference>
<dbReference type="NCBIfam" id="TIGR01509">
    <property type="entry name" value="HAD-SF-IA-v3"/>
    <property type="match status" value="1"/>
</dbReference>
<sequence length="222" mass="24308">MNYKLVIFDWDGTLMDSIARIVSSIQASAQYCQLTIPTVQSVKDIIGLSLPKALNILFPGASQTDMAVLREQYKYHYVEADLTPSPLFEHALTLLKALKDEDKLLAVATGKGREGLQRVFSATQTEHFFHASRCADEARSKPDPQMLLSLIAELGVSAEQAVMIGDTSHDMKMAQAAGIDSIGITLGVHDREILTQYQPVAIVDSLAQLQQLLLPSRVLAKA</sequence>
<dbReference type="PANTHER" id="PTHR43434">
    <property type="entry name" value="PHOSPHOGLYCOLATE PHOSPHATASE"/>
    <property type="match status" value="1"/>
</dbReference>
<keyword evidence="1" id="KW-0378">Hydrolase</keyword>
<dbReference type="NCBIfam" id="TIGR01549">
    <property type="entry name" value="HAD-SF-IA-v1"/>
    <property type="match status" value="1"/>
</dbReference>
<dbReference type="InterPro" id="IPR023198">
    <property type="entry name" value="PGP-like_dom2"/>
</dbReference>
<dbReference type="Gene3D" id="3.40.50.1000">
    <property type="entry name" value="HAD superfamily/HAD-like"/>
    <property type="match status" value="1"/>
</dbReference>
<dbReference type="GO" id="GO:0005829">
    <property type="term" value="C:cytosol"/>
    <property type="evidence" value="ECO:0007669"/>
    <property type="project" value="TreeGrafter"/>
</dbReference>
<dbReference type="SFLD" id="SFLDG01135">
    <property type="entry name" value="C1.5.6:_HAD__Beta-PGM__Phospha"/>
    <property type="match status" value="1"/>
</dbReference>
<dbReference type="AlphaFoldDB" id="A0A8H2JLP1"/>
<dbReference type="Proteomes" id="UP000307702">
    <property type="component" value="Unassembled WGS sequence"/>
</dbReference>
<dbReference type="InterPro" id="IPR023214">
    <property type="entry name" value="HAD_sf"/>
</dbReference>
<reference evidence="1 2" key="1">
    <citation type="submission" date="2019-05" db="EMBL/GenBank/DDBJ databases">
        <title>Colwellia ponticola sp. nov., isolated from seawater.</title>
        <authorList>
            <person name="Yoon J.-H."/>
        </authorList>
    </citation>
    <scope>NUCLEOTIDE SEQUENCE [LARGE SCALE GENOMIC DNA]</scope>
    <source>
        <strain evidence="1 2">OISW-25</strain>
    </source>
</reference>
<dbReference type="PANTHER" id="PTHR43434:SF24">
    <property type="entry name" value="HYDROLASE-RELATED"/>
    <property type="match status" value="1"/>
</dbReference>
<name>A0A8H2JLP1_9GAMM</name>
<dbReference type="EMBL" id="SZVP01000014">
    <property type="protein sequence ID" value="TMM43306.1"/>
    <property type="molecule type" value="Genomic_DNA"/>
</dbReference>
<dbReference type="Gene3D" id="1.10.150.240">
    <property type="entry name" value="Putative phosphatase, domain 2"/>
    <property type="match status" value="1"/>
</dbReference>
<gene>
    <name evidence="1" type="ORF">FCS21_13085</name>
</gene>
<evidence type="ECO:0000313" key="1">
    <source>
        <dbReference type="EMBL" id="TMM43306.1"/>
    </source>
</evidence>
<dbReference type="GO" id="GO:0006281">
    <property type="term" value="P:DNA repair"/>
    <property type="evidence" value="ECO:0007669"/>
    <property type="project" value="TreeGrafter"/>
</dbReference>
<accession>A0A8H2JLP1</accession>
<comment type="caution">
    <text evidence="1">The sequence shown here is derived from an EMBL/GenBank/DDBJ whole genome shotgun (WGS) entry which is preliminary data.</text>
</comment>
<protein>
    <submittedName>
        <fullName evidence="1">HAD family hydrolase</fullName>
    </submittedName>
</protein>
<dbReference type="Pfam" id="PF13419">
    <property type="entry name" value="HAD_2"/>
    <property type="match status" value="1"/>
</dbReference>
<dbReference type="GO" id="GO:0008967">
    <property type="term" value="F:phosphoglycolate phosphatase activity"/>
    <property type="evidence" value="ECO:0007669"/>
    <property type="project" value="TreeGrafter"/>
</dbReference>
<dbReference type="SUPFAM" id="SSF56784">
    <property type="entry name" value="HAD-like"/>
    <property type="match status" value="1"/>
</dbReference>
<evidence type="ECO:0000313" key="2">
    <source>
        <dbReference type="Proteomes" id="UP000307702"/>
    </source>
</evidence>
<dbReference type="SFLD" id="SFLDS00003">
    <property type="entry name" value="Haloacid_Dehalogenase"/>
    <property type="match status" value="1"/>
</dbReference>
<organism evidence="1 2">
    <name type="scientific">Colwellia ponticola</name>
    <dbReference type="NCBI Taxonomy" id="2304625"/>
    <lineage>
        <taxon>Bacteria</taxon>
        <taxon>Pseudomonadati</taxon>
        <taxon>Pseudomonadota</taxon>
        <taxon>Gammaproteobacteria</taxon>
        <taxon>Alteromonadales</taxon>
        <taxon>Colwelliaceae</taxon>
        <taxon>Colwellia</taxon>
    </lineage>
</organism>
<keyword evidence="2" id="KW-1185">Reference proteome</keyword>